<keyword evidence="1" id="KW-1133">Transmembrane helix</keyword>
<protein>
    <submittedName>
        <fullName evidence="2">Uncharacterized protein</fullName>
    </submittedName>
</protein>
<accession>A0ABU1VDI1</accession>
<proteinExistence type="predicted"/>
<feature type="transmembrane region" description="Helical" evidence="1">
    <location>
        <begin position="117"/>
        <end position="136"/>
    </location>
</feature>
<dbReference type="RefSeq" id="WP_204731209.1">
    <property type="nucleotide sequence ID" value="NZ_JAVDWE010000009.1"/>
</dbReference>
<dbReference type="Proteomes" id="UP001265550">
    <property type="component" value="Unassembled WGS sequence"/>
</dbReference>
<keyword evidence="1" id="KW-0472">Membrane</keyword>
<evidence type="ECO:0000313" key="3">
    <source>
        <dbReference type="Proteomes" id="UP001265550"/>
    </source>
</evidence>
<gene>
    <name evidence="2" type="ORF">J2X09_003287</name>
</gene>
<sequence>MRQFFDDGSWIEVDASGTQYAANTAGQVVSKVTAEGNYYQSASYWTDARESAKLDPYAAAPAGDNRPWWERVAEYGLTRAIDNHLGPVQQNKTTQPATFAGQNGLTYSQVGTPLQQGGIGGVLPLLLVGVAALLAVG</sequence>
<reference evidence="2 3" key="1">
    <citation type="submission" date="2023-07" db="EMBL/GenBank/DDBJ databases">
        <title>Sorghum-associated microbial communities from plants grown in Nebraska, USA.</title>
        <authorList>
            <person name="Schachtman D."/>
        </authorList>
    </citation>
    <scope>NUCLEOTIDE SEQUENCE [LARGE SCALE GENOMIC DNA]</scope>
    <source>
        <strain evidence="2 3">BE240</strain>
    </source>
</reference>
<dbReference type="EMBL" id="JAVDWE010000009">
    <property type="protein sequence ID" value="MDR7095536.1"/>
    <property type="molecule type" value="Genomic_DNA"/>
</dbReference>
<comment type="caution">
    <text evidence="2">The sequence shown here is derived from an EMBL/GenBank/DDBJ whole genome shotgun (WGS) entry which is preliminary data.</text>
</comment>
<keyword evidence="3" id="KW-1185">Reference proteome</keyword>
<name>A0ABU1VDI1_9BURK</name>
<organism evidence="2 3">
    <name type="scientific">Hydrogenophaga laconesensis</name>
    <dbReference type="NCBI Taxonomy" id="1805971"/>
    <lineage>
        <taxon>Bacteria</taxon>
        <taxon>Pseudomonadati</taxon>
        <taxon>Pseudomonadota</taxon>
        <taxon>Betaproteobacteria</taxon>
        <taxon>Burkholderiales</taxon>
        <taxon>Comamonadaceae</taxon>
        <taxon>Hydrogenophaga</taxon>
    </lineage>
</organism>
<evidence type="ECO:0000256" key="1">
    <source>
        <dbReference type="SAM" id="Phobius"/>
    </source>
</evidence>
<evidence type="ECO:0000313" key="2">
    <source>
        <dbReference type="EMBL" id="MDR7095536.1"/>
    </source>
</evidence>
<keyword evidence="1" id="KW-0812">Transmembrane</keyword>